<dbReference type="AlphaFoldDB" id="A0AAD4GLK7"/>
<accession>A0AAD4GLK7</accession>
<proteinExistence type="predicted"/>
<dbReference type="EMBL" id="WHUW01000003">
    <property type="protein sequence ID" value="KAF8449400.1"/>
    <property type="molecule type" value="Genomic_DNA"/>
</dbReference>
<organism evidence="1 2">
    <name type="scientific">Boletus edulis BED1</name>
    <dbReference type="NCBI Taxonomy" id="1328754"/>
    <lineage>
        <taxon>Eukaryota</taxon>
        <taxon>Fungi</taxon>
        <taxon>Dikarya</taxon>
        <taxon>Basidiomycota</taxon>
        <taxon>Agaricomycotina</taxon>
        <taxon>Agaricomycetes</taxon>
        <taxon>Agaricomycetidae</taxon>
        <taxon>Boletales</taxon>
        <taxon>Boletineae</taxon>
        <taxon>Boletaceae</taxon>
        <taxon>Boletoideae</taxon>
        <taxon>Boletus</taxon>
    </lineage>
</organism>
<sequence>MMHRLNVLRKGCFEWLNQYTYVQQGLIRMPLFRPHGRDCHQKILSLRSGRVFFASRPTRPICYRMYRTSRTGCSLLIQLLQSIDFRGSVDVATARYI</sequence>
<comment type="caution">
    <text evidence="1">The sequence shown here is derived from an EMBL/GenBank/DDBJ whole genome shotgun (WGS) entry which is preliminary data.</text>
</comment>
<evidence type="ECO:0000313" key="2">
    <source>
        <dbReference type="Proteomes" id="UP001194468"/>
    </source>
</evidence>
<dbReference type="Proteomes" id="UP001194468">
    <property type="component" value="Unassembled WGS sequence"/>
</dbReference>
<keyword evidence="2" id="KW-1185">Reference proteome</keyword>
<protein>
    <submittedName>
        <fullName evidence="1">Uncharacterized protein</fullName>
    </submittedName>
</protein>
<gene>
    <name evidence="1" type="ORF">L210DRAFT_2662719</name>
</gene>
<reference evidence="1" key="2">
    <citation type="journal article" date="2020" name="Nat. Commun.">
        <title>Large-scale genome sequencing of mycorrhizal fungi provides insights into the early evolution of symbiotic traits.</title>
        <authorList>
            <person name="Miyauchi S."/>
            <person name="Kiss E."/>
            <person name="Kuo A."/>
            <person name="Drula E."/>
            <person name="Kohler A."/>
            <person name="Sanchez-Garcia M."/>
            <person name="Morin E."/>
            <person name="Andreopoulos B."/>
            <person name="Barry K.W."/>
            <person name="Bonito G."/>
            <person name="Buee M."/>
            <person name="Carver A."/>
            <person name="Chen C."/>
            <person name="Cichocki N."/>
            <person name="Clum A."/>
            <person name="Culley D."/>
            <person name="Crous P.W."/>
            <person name="Fauchery L."/>
            <person name="Girlanda M."/>
            <person name="Hayes R.D."/>
            <person name="Keri Z."/>
            <person name="LaButti K."/>
            <person name="Lipzen A."/>
            <person name="Lombard V."/>
            <person name="Magnuson J."/>
            <person name="Maillard F."/>
            <person name="Murat C."/>
            <person name="Nolan M."/>
            <person name="Ohm R.A."/>
            <person name="Pangilinan J."/>
            <person name="Pereira M.F."/>
            <person name="Perotto S."/>
            <person name="Peter M."/>
            <person name="Pfister S."/>
            <person name="Riley R."/>
            <person name="Sitrit Y."/>
            <person name="Stielow J.B."/>
            <person name="Szollosi G."/>
            <person name="Zifcakova L."/>
            <person name="Stursova M."/>
            <person name="Spatafora J.W."/>
            <person name="Tedersoo L."/>
            <person name="Vaario L.M."/>
            <person name="Yamada A."/>
            <person name="Yan M."/>
            <person name="Wang P."/>
            <person name="Xu J."/>
            <person name="Bruns T."/>
            <person name="Baldrian P."/>
            <person name="Vilgalys R."/>
            <person name="Dunand C."/>
            <person name="Henrissat B."/>
            <person name="Grigoriev I.V."/>
            <person name="Hibbett D."/>
            <person name="Nagy L.G."/>
            <person name="Martin F.M."/>
        </authorList>
    </citation>
    <scope>NUCLEOTIDE SEQUENCE</scope>
    <source>
        <strain evidence="1">BED1</strain>
    </source>
</reference>
<name>A0AAD4GLK7_BOLED</name>
<evidence type="ECO:0000313" key="1">
    <source>
        <dbReference type="EMBL" id="KAF8449400.1"/>
    </source>
</evidence>
<reference evidence="1" key="1">
    <citation type="submission" date="2019-10" db="EMBL/GenBank/DDBJ databases">
        <authorList>
            <consortium name="DOE Joint Genome Institute"/>
            <person name="Kuo A."/>
            <person name="Miyauchi S."/>
            <person name="Kiss E."/>
            <person name="Drula E."/>
            <person name="Kohler A."/>
            <person name="Sanchez-Garcia M."/>
            <person name="Andreopoulos B."/>
            <person name="Barry K.W."/>
            <person name="Bonito G."/>
            <person name="Buee M."/>
            <person name="Carver A."/>
            <person name="Chen C."/>
            <person name="Cichocki N."/>
            <person name="Clum A."/>
            <person name="Culley D."/>
            <person name="Crous P.W."/>
            <person name="Fauchery L."/>
            <person name="Girlanda M."/>
            <person name="Hayes R."/>
            <person name="Keri Z."/>
            <person name="LaButti K."/>
            <person name="Lipzen A."/>
            <person name="Lombard V."/>
            <person name="Magnuson J."/>
            <person name="Maillard F."/>
            <person name="Morin E."/>
            <person name="Murat C."/>
            <person name="Nolan M."/>
            <person name="Ohm R."/>
            <person name="Pangilinan J."/>
            <person name="Pereira M."/>
            <person name="Perotto S."/>
            <person name="Peter M."/>
            <person name="Riley R."/>
            <person name="Sitrit Y."/>
            <person name="Stielow B."/>
            <person name="Szollosi G."/>
            <person name="Zifcakova L."/>
            <person name="Stursova M."/>
            <person name="Spatafora J.W."/>
            <person name="Tedersoo L."/>
            <person name="Vaario L.-M."/>
            <person name="Yamada A."/>
            <person name="Yan M."/>
            <person name="Wang P."/>
            <person name="Xu J."/>
            <person name="Bruns T."/>
            <person name="Baldrian P."/>
            <person name="Vilgalys R."/>
            <person name="Henrissat B."/>
            <person name="Grigoriev I.V."/>
            <person name="Hibbett D."/>
            <person name="Nagy L.G."/>
            <person name="Martin F.M."/>
        </authorList>
    </citation>
    <scope>NUCLEOTIDE SEQUENCE</scope>
    <source>
        <strain evidence="1">BED1</strain>
    </source>
</reference>